<sequence length="44" mass="4575">MTTPTGPRTALAPAAPGDVRTAPDDTGPAPEHVRPTDRTKEPKP</sequence>
<evidence type="ECO:0000313" key="2">
    <source>
        <dbReference type="EMBL" id="GGO50804.1"/>
    </source>
</evidence>
<accession>A0ABQ2MFH8</accession>
<organism evidence="2 3">
    <name type="scientific">Streptomyces lasiicapitis</name>
    <dbReference type="NCBI Taxonomy" id="1923961"/>
    <lineage>
        <taxon>Bacteria</taxon>
        <taxon>Bacillati</taxon>
        <taxon>Actinomycetota</taxon>
        <taxon>Actinomycetes</taxon>
        <taxon>Kitasatosporales</taxon>
        <taxon>Streptomycetaceae</taxon>
        <taxon>Streptomyces</taxon>
    </lineage>
</organism>
<feature type="compositionally biased region" description="Basic and acidic residues" evidence="1">
    <location>
        <begin position="31"/>
        <end position="44"/>
    </location>
</feature>
<dbReference type="EMBL" id="BMNG01000012">
    <property type="protein sequence ID" value="GGO50804.1"/>
    <property type="molecule type" value="Genomic_DNA"/>
</dbReference>
<evidence type="ECO:0000313" key="3">
    <source>
        <dbReference type="Proteomes" id="UP000656881"/>
    </source>
</evidence>
<feature type="region of interest" description="Disordered" evidence="1">
    <location>
        <begin position="1"/>
        <end position="44"/>
    </location>
</feature>
<dbReference type="Proteomes" id="UP000656881">
    <property type="component" value="Unassembled WGS sequence"/>
</dbReference>
<protein>
    <submittedName>
        <fullName evidence="2">Uncharacterized protein</fullName>
    </submittedName>
</protein>
<dbReference type="RefSeq" id="WP_268240908.1">
    <property type="nucleotide sequence ID" value="NZ_BMNG01000012.1"/>
</dbReference>
<comment type="caution">
    <text evidence="2">The sequence shown here is derived from an EMBL/GenBank/DDBJ whole genome shotgun (WGS) entry which is preliminary data.</text>
</comment>
<gene>
    <name evidence="2" type="ORF">GCM10012286_52010</name>
</gene>
<name>A0ABQ2MFH8_9ACTN</name>
<evidence type="ECO:0000256" key="1">
    <source>
        <dbReference type="SAM" id="MobiDB-lite"/>
    </source>
</evidence>
<reference evidence="3" key="1">
    <citation type="journal article" date="2019" name="Int. J. Syst. Evol. Microbiol.">
        <title>The Global Catalogue of Microorganisms (GCM) 10K type strain sequencing project: providing services to taxonomists for standard genome sequencing and annotation.</title>
        <authorList>
            <consortium name="The Broad Institute Genomics Platform"/>
            <consortium name="The Broad Institute Genome Sequencing Center for Infectious Disease"/>
            <person name="Wu L."/>
            <person name="Ma J."/>
        </authorList>
    </citation>
    <scope>NUCLEOTIDE SEQUENCE [LARGE SCALE GENOMIC DNA]</scope>
    <source>
        <strain evidence="3">CGMCC 4.7349</strain>
    </source>
</reference>
<keyword evidence="3" id="KW-1185">Reference proteome</keyword>
<proteinExistence type="predicted"/>